<feature type="compositionally biased region" description="Polar residues" evidence="2">
    <location>
        <begin position="1814"/>
        <end position="1827"/>
    </location>
</feature>
<evidence type="ECO:0000259" key="3">
    <source>
        <dbReference type="PROSITE" id="PS51222"/>
    </source>
</evidence>
<dbReference type="SMART" id="SM00767">
    <property type="entry name" value="DCD"/>
    <property type="match status" value="1"/>
</dbReference>
<dbReference type="OrthoDB" id="193787at2759"/>
<feature type="region of interest" description="Disordered" evidence="2">
    <location>
        <begin position="1"/>
        <end position="162"/>
    </location>
</feature>
<feature type="region of interest" description="Disordered" evidence="2">
    <location>
        <begin position="403"/>
        <end position="438"/>
    </location>
</feature>
<dbReference type="Pfam" id="PF12237">
    <property type="entry name" value="PCIF1_WW"/>
    <property type="match status" value="1"/>
</dbReference>
<dbReference type="PROSITE" id="PS51222">
    <property type="entry name" value="DCD"/>
    <property type="match status" value="1"/>
</dbReference>
<feature type="compositionally biased region" description="Pro residues" evidence="2">
    <location>
        <begin position="1835"/>
        <end position="1844"/>
    </location>
</feature>
<feature type="non-terminal residue" evidence="4">
    <location>
        <position position="1"/>
    </location>
</feature>
<comment type="caution">
    <text evidence="4">The sequence shown here is derived from an EMBL/GenBank/DDBJ whole genome shotgun (WGS) entry which is preliminary data.</text>
</comment>
<dbReference type="InterPro" id="IPR013989">
    <property type="entry name" value="Dev_and_cell_death_domain"/>
</dbReference>
<dbReference type="PANTHER" id="PTHR21727:SF0">
    <property type="entry name" value="MRNA (2'-O-METHYLADENOSINE-N(6)-)-METHYLTRANSFERASE"/>
    <property type="match status" value="1"/>
</dbReference>
<feature type="compositionally biased region" description="Low complexity" evidence="2">
    <location>
        <begin position="406"/>
        <end position="419"/>
    </location>
</feature>
<feature type="domain" description="DCD" evidence="3">
    <location>
        <begin position="857"/>
        <end position="993"/>
    </location>
</feature>
<evidence type="ECO:0000256" key="1">
    <source>
        <dbReference type="SAM" id="Coils"/>
    </source>
</evidence>
<name>A0A9W7A031_9STRA</name>
<feature type="compositionally biased region" description="Basic residues" evidence="2">
    <location>
        <begin position="78"/>
        <end position="87"/>
    </location>
</feature>
<feature type="coiled-coil region" evidence="1">
    <location>
        <begin position="1018"/>
        <end position="1074"/>
    </location>
</feature>
<feature type="compositionally biased region" description="Basic and acidic residues" evidence="2">
    <location>
        <begin position="1259"/>
        <end position="1278"/>
    </location>
</feature>
<feature type="compositionally biased region" description="Acidic residues" evidence="2">
    <location>
        <begin position="803"/>
        <end position="813"/>
    </location>
</feature>
<feature type="region of interest" description="Disordered" evidence="2">
    <location>
        <begin position="1259"/>
        <end position="1288"/>
    </location>
</feature>
<dbReference type="Pfam" id="PF10539">
    <property type="entry name" value="Dev_Cell_Death"/>
    <property type="match status" value="1"/>
</dbReference>
<sequence>AADKERAAEEARVKEKERREKQEEEERNRVEEERKLAEKRKQDNLDKLAARAKLREAAKKTKKKTLEEQLAEQDEKERKKKEKRKKKILEEAKKKEEEEKARIEKEKEDRIRAQEEEEKRQVEKAKEVAEKVEEEKRRKREAEEAARVKNESFQPPPPRLAAASDLSRNKIVSDALRLQEEIALAYAAAPSAPPAAPPPAAALPRAAGPTTQEDCFLRYASKNGARSYVFFCSDQTEEICNFERTFADFESKFTELQGVVTLADCFPPTEFPGEENALAALRDKALEASPSHDSPKLINTPTILFLYNYQSRVLWGPYVALSGPTIYESVNSPGCIDFESNHYPCQIKVEPVLTKMTMNMEMKSLPKKGQVHGHEVMKGFCAPTFTSKYVLVVTGANAKYEVANASSTPTSSRSSPTPSNLTTAPSSPLARPNGTLQPSDRSFLGNFYFRGIEDAVYDYLDTNKPFSASIKNCPTIVVNSVNVKEVASSKVFFMLASSTLSHLTLAIPDQAPHRRLFETIRALAKVASYCDDIANDNLQKCRFIIERLHRLHFPGETYKNDLDTSQVILKLAGEKRQNREAYKTDLEALRRYGNSACHESDFVVKTNTDIISCALKVFTAEFVAFMGRLLNDKDDDFPLPAHLFERLGPGTRFRRLAAQKNLAPAISKIEDLVRDASHHNIYTGKTVLHVIEEPAVVFVLGRTDPVIRVVLSDGKESVYAILPTGQKSYPAKHSYIDVEQWTLGDCKQRCGAIPPKLVGTFGRPGNHEHQGSNSLNSKVEEWEEGIKTAYVSAMERRLTGEGDLSDSEDDDSISSEHEATMDEANAPVKPTEPKKLVPRQITGGASESHYLDFVDYQGRPAFVWLCDKKTREECVKKMMFGAPFNSWDTYYDCGKGSIVYLYNFVDKEITGPCVAATNKGKHDPTAWGGRYPCQIRIKFFGQDDETRERGLIPRTMSLNDSKVKNILGDKRKDKKIYKFSREEQESMTELFAGTPRTNLVKSQRDEETRVNGINDKNRREYETAMRKYYQDLEDFEREKSEREQRTWENVAKKMERSENRAKAKENVQQEIQQHLDRFDKSLPSDAVSAEKSIRTKEGELNMCVECAGESSGFCPIDRSGHQADFCAISKLYEYDTSIMKRRDGGECITLPVLATVRKLLGIMYRTDDAGSRKEALFDLFNVLDNKTLKPDPYTQRTILGFALSLGAFDDLELEAVVDKGGGRLADDGTLVPSTVTFFDKVADFMTVQGDESRHKELKDFQKRWRKKEKEKEKEKEKGGMAPGIDPRDYSQTDELILLNREIARSYEGDEHPLTANYRIIQFKKMVKLLVEDIAQGRFQATKFVGEGAPFSRKTKGYQKNIEELIKEMMNQYIFSAAKEFRNQQEDGSKDPESDYAIPFLGTACTQKIFSHLVTGPGKWSPQLGPDSRDAEKLADLLTDGVKRCSRRVAEFALEVRENYPQQVTDQNLGMLAYSKAGKVTITVGKSNHFGYDDYSDEVPSVHLFQEHYEKLCDCYLNSQGVAKPRFSDPQTSSINCRIFTVASRYNLFGEMKGGYHSSITAETMNVLKKNFGVTHECFASPFNKQSKTYNSIFYESDFFFGSYGSFYDFHPKQGSFEVNPPFDDDSINKMLRHVFELLDESDGDLPLSFIIVIPTLRTVDNACKGLVVRDYNFAGFDSYISEKLHVKRAHFYKGMQHTTDKRLGGSSSLDHVGWEARHDTTVVFAQNAAAKEKWPPTLPAPAAPLPVAGGLQRIQGLQPAPAAPLPVAGGLQRIQGLQALMQPTIPPPSSLSAAATSYGYGVNLAAANGKGGPSSKTSSLQGMNPNASMFRGKGGPPPRGSAPF</sequence>
<dbReference type="InterPro" id="IPR022035">
    <property type="entry name" value="PCIF1_WW"/>
</dbReference>
<evidence type="ECO:0000313" key="5">
    <source>
        <dbReference type="Proteomes" id="UP001165082"/>
    </source>
</evidence>
<reference evidence="4" key="1">
    <citation type="submission" date="2022-07" db="EMBL/GenBank/DDBJ databases">
        <title>Genome analysis of Parmales, a sister group of diatoms, reveals the evolutionary specialization of diatoms from phago-mixotrophs to photoautotrophs.</title>
        <authorList>
            <person name="Ban H."/>
            <person name="Sato S."/>
            <person name="Yoshikawa S."/>
            <person name="Kazumasa Y."/>
            <person name="Nakamura Y."/>
            <person name="Ichinomiya M."/>
            <person name="Saitoh K."/>
            <person name="Sato N."/>
            <person name="Blanc-Mathieu R."/>
            <person name="Endo H."/>
            <person name="Kuwata A."/>
            <person name="Ogata H."/>
        </authorList>
    </citation>
    <scope>NUCLEOTIDE SEQUENCE</scope>
</reference>
<feature type="compositionally biased region" description="Basic and acidic residues" evidence="2">
    <location>
        <begin position="88"/>
        <end position="150"/>
    </location>
</feature>
<organism evidence="4 5">
    <name type="scientific">Triparma retinervis</name>
    <dbReference type="NCBI Taxonomy" id="2557542"/>
    <lineage>
        <taxon>Eukaryota</taxon>
        <taxon>Sar</taxon>
        <taxon>Stramenopiles</taxon>
        <taxon>Ochrophyta</taxon>
        <taxon>Bolidophyceae</taxon>
        <taxon>Parmales</taxon>
        <taxon>Triparmaceae</taxon>
        <taxon>Triparma</taxon>
    </lineage>
</organism>
<dbReference type="Proteomes" id="UP001165082">
    <property type="component" value="Unassembled WGS sequence"/>
</dbReference>
<dbReference type="InterPro" id="IPR039881">
    <property type="entry name" value="PCIF1-like"/>
</dbReference>
<keyword evidence="1" id="KW-0175">Coiled coil</keyword>
<protein>
    <recommendedName>
        <fullName evidence="3">DCD domain-containing protein</fullName>
    </recommendedName>
</protein>
<keyword evidence="5" id="KW-1185">Reference proteome</keyword>
<feature type="region of interest" description="Disordered" evidence="2">
    <location>
        <begin position="1808"/>
        <end position="1844"/>
    </location>
</feature>
<dbReference type="GO" id="GO:0016422">
    <property type="term" value="F:mRNA (2'-O-methyladenosine-N6-)-methyltransferase activity"/>
    <property type="evidence" value="ECO:0007669"/>
    <property type="project" value="InterPro"/>
</dbReference>
<dbReference type="PANTHER" id="PTHR21727">
    <property type="entry name" value="PHOSPHORYLATED CTD INTERACTING FACTOR 1"/>
    <property type="match status" value="1"/>
</dbReference>
<dbReference type="GO" id="GO:0099122">
    <property type="term" value="F:RNA polymerase II C-terminal domain binding"/>
    <property type="evidence" value="ECO:0007669"/>
    <property type="project" value="InterPro"/>
</dbReference>
<gene>
    <name evidence="4" type="ORF">TrRE_jg652</name>
</gene>
<accession>A0A9W7A031</accession>
<feature type="region of interest" description="Disordered" evidence="2">
    <location>
        <begin position="799"/>
        <end position="831"/>
    </location>
</feature>
<proteinExistence type="predicted"/>
<evidence type="ECO:0000313" key="4">
    <source>
        <dbReference type="EMBL" id="GMH63509.1"/>
    </source>
</evidence>
<evidence type="ECO:0000256" key="2">
    <source>
        <dbReference type="SAM" id="MobiDB-lite"/>
    </source>
</evidence>
<dbReference type="EMBL" id="BRXZ01003867">
    <property type="protein sequence ID" value="GMH63509.1"/>
    <property type="molecule type" value="Genomic_DNA"/>
</dbReference>
<feature type="compositionally biased region" description="Basic and acidic residues" evidence="2">
    <location>
        <begin position="1"/>
        <end position="77"/>
    </location>
</feature>